<keyword evidence="2" id="KW-0472">Membrane</keyword>
<feature type="region of interest" description="Disordered" evidence="1">
    <location>
        <begin position="168"/>
        <end position="195"/>
    </location>
</feature>
<reference evidence="4 5" key="1">
    <citation type="submission" date="2024-10" db="EMBL/GenBank/DDBJ databases">
        <title>Updated reference genomes for cyclostephanoid diatoms.</title>
        <authorList>
            <person name="Roberts W.R."/>
            <person name="Alverson A.J."/>
        </authorList>
    </citation>
    <scope>NUCLEOTIDE SEQUENCE [LARGE SCALE GENOMIC DNA]</scope>
    <source>
        <strain evidence="4 5">AJA010-31</strain>
    </source>
</reference>
<feature type="region of interest" description="Disordered" evidence="1">
    <location>
        <begin position="376"/>
        <end position="397"/>
    </location>
</feature>
<feature type="compositionally biased region" description="Acidic residues" evidence="1">
    <location>
        <begin position="318"/>
        <end position="341"/>
    </location>
</feature>
<dbReference type="Proteomes" id="UP001530400">
    <property type="component" value="Unassembled WGS sequence"/>
</dbReference>
<proteinExistence type="predicted"/>
<comment type="caution">
    <text evidence="4">The sequence shown here is derived from an EMBL/GenBank/DDBJ whole genome shotgun (WGS) entry which is preliminary data.</text>
</comment>
<feature type="chain" id="PRO_5044867170" description="Calmodulin" evidence="3">
    <location>
        <begin position="24"/>
        <end position="397"/>
    </location>
</feature>
<keyword evidence="2" id="KW-1133">Transmembrane helix</keyword>
<feature type="compositionally biased region" description="Polar residues" evidence="1">
    <location>
        <begin position="169"/>
        <end position="190"/>
    </location>
</feature>
<feature type="region of interest" description="Disordered" evidence="1">
    <location>
        <begin position="289"/>
        <end position="341"/>
    </location>
</feature>
<keyword evidence="3" id="KW-0732">Signal</keyword>
<organism evidence="4 5">
    <name type="scientific">Cyclotella atomus</name>
    <dbReference type="NCBI Taxonomy" id="382360"/>
    <lineage>
        <taxon>Eukaryota</taxon>
        <taxon>Sar</taxon>
        <taxon>Stramenopiles</taxon>
        <taxon>Ochrophyta</taxon>
        <taxon>Bacillariophyta</taxon>
        <taxon>Coscinodiscophyceae</taxon>
        <taxon>Thalassiosirophycidae</taxon>
        <taxon>Stephanodiscales</taxon>
        <taxon>Stephanodiscaceae</taxon>
        <taxon>Cyclotella</taxon>
    </lineage>
</organism>
<evidence type="ECO:0008006" key="6">
    <source>
        <dbReference type="Google" id="ProtNLM"/>
    </source>
</evidence>
<feature type="transmembrane region" description="Helical" evidence="2">
    <location>
        <begin position="223"/>
        <end position="245"/>
    </location>
</feature>
<sequence length="397" mass="43705">MKRFNPITTLLFATALLQTQTRAQLNNSNNETTSYAYDQCTYWLFTLQSSDLDSSGTLSLDEYYTFLTSIEDPSYVNEYFLQYENFANLPWQYKVIHRTMACNCMRMGQSSGCCMGNDVEVMLGPTMLDGGSSGAVPQMRQSAIDEYEQLLCQQIGFLVSSVDVPPTMQPATSSPVASTFDSSAAPNSAPQDYVGKDATVDGATIEEGAGYEEETTTNTTLRAGAIVGILFAILVPLCGGCFVVARQRKMEEEKRLREFAGEAAKEDHLEVFDAMNEKRELLPDTQQIEDLKLENEEEIVVTPEPTETNEEPKVEKPLEEDEESKDDDSVWSDGDDEKDDREVIVEIDQEAPQSLVGSALAALGVASTVATSIISPTNASKKKVDEEEDATKINALV</sequence>
<evidence type="ECO:0000313" key="4">
    <source>
        <dbReference type="EMBL" id="KAL3785433.1"/>
    </source>
</evidence>
<dbReference type="InterPro" id="IPR018247">
    <property type="entry name" value="EF_Hand_1_Ca_BS"/>
</dbReference>
<keyword evidence="2" id="KW-0812">Transmembrane</keyword>
<keyword evidence="5" id="KW-1185">Reference proteome</keyword>
<dbReference type="AlphaFoldDB" id="A0ABD3PCP5"/>
<gene>
    <name evidence="4" type="ORF">ACHAWO_011034</name>
</gene>
<feature type="signal peptide" evidence="3">
    <location>
        <begin position="1"/>
        <end position="23"/>
    </location>
</feature>
<protein>
    <recommendedName>
        <fullName evidence="6">Calmodulin</fullName>
    </recommendedName>
</protein>
<dbReference type="EMBL" id="JALLPJ020000693">
    <property type="protein sequence ID" value="KAL3785433.1"/>
    <property type="molecule type" value="Genomic_DNA"/>
</dbReference>
<accession>A0ABD3PCP5</accession>
<name>A0ABD3PCP5_9STRA</name>
<evidence type="ECO:0000256" key="2">
    <source>
        <dbReference type="SAM" id="Phobius"/>
    </source>
</evidence>
<evidence type="ECO:0000256" key="3">
    <source>
        <dbReference type="SAM" id="SignalP"/>
    </source>
</evidence>
<evidence type="ECO:0000313" key="5">
    <source>
        <dbReference type="Proteomes" id="UP001530400"/>
    </source>
</evidence>
<dbReference type="PROSITE" id="PS00018">
    <property type="entry name" value="EF_HAND_1"/>
    <property type="match status" value="1"/>
</dbReference>
<evidence type="ECO:0000256" key="1">
    <source>
        <dbReference type="SAM" id="MobiDB-lite"/>
    </source>
</evidence>